<feature type="transmembrane region" description="Helical" evidence="1">
    <location>
        <begin position="862"/>
        <end position="884"/>
    </location>
</feature>
<feature type="transmembrane region" description="Helical" evidence="1">
    <location>
        <begin position="934"/>
        <end position="953"/>
    </location>
</feature>
<evidence type="ECO:0000313" key="3">
    <source>
        <dbReference type="Proteomes" id="UP000469011"/>
    </source>
</evidence>
<evidence type="ECO:0000256" key="1">
    <source>
        <dbReference type="SAM" id="Phobius"/>
    </source>
</evidence>
<dbReference type="Gene3D" id="3.30.70.1430">
    <property type="entry name" value="Multidrug efflux transporter AcrB pore domain"/>
    <property type="match status" value="2"/>
</dbReference>
<keyword evidence="3" id="KW-1185">Reference proteome</keyword>
<dbReference type="Proteomes" id="UP000469011">
    <property type="component" value="Unassembled WGS sequence"/>
</dbReference>
<feature type="transmembrane region" description="Helical" evidence="1">
    <location>
        <begin position="335"/>
        <end position="351"/>
    </location>
</feature>
<dbReference type="Gene3D" id="3.30.2090.10">
    <property type="entry name" value="Multidrug efflux transporter AcrB TolC docking domain, DN and DC subdomains"/>
    <property type="match status" value="2"/>
</dbReference>
<feature type="transmembrane region" description="Helical" evidence="1">
    <location>
        <begin position="461"/>
        <end position="488"/>
    </location>
</feature>
<feature type="transmembrane region" description="Helical" evidence="1">
    <location>
        <begin position="358"/>
        <end position="379"/>
    </location>
</feature>
<dbReference type="Gene3D" id="3.30.70.1440">
    <property type="entry name" value="Multidrug efflux transporter AcrB pore domain"/>
    <property type="match status" value="1"/>
</dbReference>
<dbReference type="RefSeq" id="WP_163465298.1">
    <property type="nucleotide sequence ID" value="NZ_JAAAMG010000021.1"/>
</dbReference>
<dbReference type="EMBL" id="JAAAMG010000021">
    <property type="protein sequence ID" value="NDW06837.1"/>
    <property type="molecule type" value="Genomic_DNA"/>
</dbReference>
<dbReference type="Gene3D" id="1.20.1640.10">
    <property type="entry name" value="Multidrug efflux transporter AcrB transmembrane domain"/>
    <property type="match status" value="2"/>
</dbReference>
<dbReference type="GO" id="GO:0005886">
    <property type="term" value="C:plasma membrane"/>
    <property type="evidence" value="ECO:0007669"/>
    <property type="project" value="TreeGrafter"/>
</dbReference>
<feature type="transmembrane region" description="Helical" evidence="1">
    <location>
        <begin position="832"/>
        <end position="855"/>
    </location>
</feature>
<reference evidence="2 3" key="1">
    <citation type="submission" date="2020-01" db="EMBL/GenBank/DDBJ databases">
        <title>Jiella pacifica sp. nov.</title>
        <authorList>
            <person name="Xue Z."/>
            <person name="Zhu S."/>
            <person name="Chen J."/>
            <person name="Yang J."/>
        </authorList>
    </citation>
    <scope>NUCLEOTIDE SEQUENCE [LARGE SCALE GENOMIC DNA]</scope>
    <source>
        <strain evidence="2 3">40Bstr34</strain>
    </source>
</reference>
<gene>
    <name evidence="2" type="ORF">GTK09_20695</name>
</gene>
<dbReference type="InterPro" id="IPR001036">
    <property type="entry name" value="Acrflvin-R"/>
</dbReference>
<dbReference type="PANTHER" id="PTHR32063:SF77">
    <property type="entry name" value="ACR FAMILY TRANSPORT PROTEIN"/>
    <property type="match status" value="1"/>
</dbReference>
<feature type="transmembrane region" description="Helical" evidence="1">
    <location>
        <begin position="890"/>
        <end position="913"/>
    </location>
</feature>
<organism evidence="2 3">
    <name type="scientific">Jiella pacifica</name>
    <dbReference type="NCBI Taxonomy" id="2696469"/>
    <lineage>
        <taxon>Bacteria</taxon>
        <taxon>Pseudomonadati</taxon>
        <taxon>Pseudomonadota</taxon>
        <taxon>Alphaproteobacteria</taxon>
        <taxon>Hyphomicrobiales</taxon>
        <taxon>Aurantimonadaceae</taxon>
        <taxon>Jiella</taxon>
    </lineage>
</organism>
<feature type="transmembrane region" description="Helical" evidence="1">
    <location>
        <begin position="965"/>
        <end position="991"/>
    </location>
</feature>
<accession>A0A6N9T615</accession>
<comment type="caution">
    <text evidence="2">The sequence shown here is derived from an EMBL/GenBank/DDBJ whole genome shotgun (WGS) entry which is preliminary data.</text>
</comment>
<dbReference type="PRINTS" id="PR00702">
    <property type="entry name" value="ACRIFLAVINRP"/>
</dbReference>
<keyword evidence="1" id="KW-0812">Transmembrane</keyword>
<dbReference type="AlphaFoldDB" id="A0A6N9T615"/>
<name>A0A6N9T615_9HYPH</name>
<keyword evidence="1" id="KW-1133">Transmembrane helix</keyword>
<dbReference type="PANTHER" id="PTHR32063">
    <property type="match status" value="1"/>
</dbReference>
<dbReference type="SUPFAM" id="SSF82714">
    <property type="entry name" value="Multidrug efflux transporter AcrB TolC docking domain, DN and DC subdomains"/>
    <property type="match status" value="2"/>
</dbReference>
<dbReference type="Gene3D" id="3.30.70.1320">
    <property type="entry name" value="Multidrug efflux transporter AcrB pore domain like"/>
    <property type="match status" value="1"/>
</dbReference>
<keyword evidence="1" id="KW-0472">Membrane</keyword>
<evidence type="ECO:0000313" key="2">
    <source>
        <dbReference type="EMBL" id="NDW06837.1"/>
    </source>
</evidence>
<dbReference type="Pfam" id="PF00873">
    <property type="entry name" value="ACR_tran"/>
    <property type="match status" value="1"/>
</dbReference>
<proteinExistence type="predicted"/>
<dbReference type="SUPFAM" id="SSF82866">
    <property type="entry name" value="Multidrug efflux transporter AcrB transmembrane domain"/>
    <property type="match status" value="2"/>
</dbReference>
<protein>
    <submittedName>
        <fullName evidence="2">MMPL family transporter</fullName>
    </submittedName>
</protein>
<dbReference type="InterPro" id="IPR027463">
    <property type="entry name" value="AcrB_DN_DC_subdom"/>
</dbReference>
<sequence>MNMSTWAIRNPVPPIALFLVLCVLGLISFFRMPVTEMPNVDLPMISVSVDLPGADPAEIVSQVIRPIEAQIGDAAGVRHVSAKAADGTASLTVDFVVGTNTERALNDVKDAVTRARDDIPEGIGEPVVRRLDVEGGAILTYAVADQTRSIEGLSAFVDDVITPELQAIKGVGGVVRMGGTDREIDVELVPDRLLAFGVTVAEINAQLTRMNVDLGSGSGQFASQAYSIRATGSAESVDALAATPIRLASGDTVQLDALGAVTEDAATPERFALLDGKPVVAFAVFRATGASDLAAAEATKERLAHLSQTHPNAHFTLIDDATVFTAANYDAAMDTLYEGAVLAIVVVFLFLRDWRATLVAFVSLPLSAIPTFAVMDLLGFSLNTLSLLGITLVVGVLVDDAIVEIENIERHMRSGRPAFQAAEEAASEIGMTVIAISLTIVAVFTPVVFMGGVAGQYFGQFGITVAVAVLFSLLVARLITPMFAAYFLKSRGDAGEAKDGRLMRFYLRLLGWTLRHRFVTLALGGLIFAGSIYSSTLLPTEFAPSSDIGRAIVTIQLPPGSRPIDARRVAERATALVSDVPEVRSVFVDGVSATDLTVRINYGQRHERDRPGRAIDAAIEDRLAAIPDTRFFVAGGNAGRDVSVNVLGDTEAATSTAAQALARAIGPLPELRNVSTTAALMRPEVRITPMPERAAELGVSTAALAETIRLATLGDADANLPQFNAGETRIPIRVRLEEAARDDLTRLSELRVLSASGEQVPIGAVAEAHLTRGPSTIERYDRRYRVAVEGDLAGGAVLGPAMDAVMQAADRIDRPEGTSVRAAGDAEFMEEVFASFMVAMGTGVLFVYVVLVLLFASFLTPITILLSLPLAIGGAIFALALYGAGLGLPVVIGVLMLIGIVAKNAIMLVEFAFQAVEAGAGRVPAVIDAAHKRARPIIMTTVAMSAGMVPSMLTRATGGEFRAPMAVVVIGGLLLSTLLSLLFVPSLFIVVESLKDWSRKGLAWVLGSDHHPATGGGTETTAATPP</sequence>
<dbReference type="SUPFAM" id="SSF82693">
    <property type="entry name" value="Multidrug efflux transporter AcrB pore domain, PN1, PN2, PC1 and PC2 subdomains"/>
    <property type="match status" value="2"/>
</dbReference>
<dbReference type="GO" id="GO:0042910">
    <property type="term" value="F:xenobiotic transmembrane transporter activity"/>
    <property type="evidence" value="ECO:0007669"/>
    <property type="project" value="TreeGrafter"/>
</dbReference>
<feature type="transmembrane region" description="Helical" evidence="1">
    <location>
        <begin position="426"/>
        <end position="449"/>
    </location>
</feature>